<dbReference type="SUPFAM" id="SSF51215">
    <property type="entry name" value="Regulatory protein AraC"/>
    <property type="match status" value="1"/>
</dbReference>
<dbReference type="EMBL" id="CP032412">
    <property type="protein sequence ID" value="AYB44240.1"/>
    <property type="molecule type" value="Genomic_DNA"/>
</dbReference>
<keyword evidence="2" id="KW-0238">DNA-binding</keyword>
<keyword evidence="7" id="KW-1185">Reference proteome</keyword>
<evidence type="ECO:0000256" key="4">
    <source>
        <dbReference type="ARBA" id="ARBA00023163"/>
    </source>
</evidence>
<keyword evidence="1" id="KW-0805">Transcription regulation</keyword>
<reference evidence="6 7" key="1">
    <citation type="submission" date="2018-09" db="EMBL/GenBank/DDBJ databases">
        <title>Genome Sequence of Paenibacillus lautus Strain E7593-69, Azo Dye-Degrading Bacteria, Isolated from Commercial Tattoo Inks.</title>
        <authorList>
            <person name="Nho S.W."/>
            <person name="Kim S.-J."/>
            <person name="Kweon O."/>
            <person name="Cerniglia C.E."/>
        </authorList>
    </citation>
    <scope>NUCLEOTIDE SEQUENCE [LARGE SCALE GENOMIC DNA]</scope>
    <source>
        <strain evidence="6 7">E7593-69</strain>
    </source>
</reference>
<evidence type="ECO:0000256" key="3">
    <source>
        <dbReference type="ARBA" id="ARBA00023159"/>
    </source>
</evidence>
<dbReference type="AlphaFoldDB" id="A0A385TI80"/>
<keyword evidence="3" id="KW-0010">Activator</keyword>
<dbReference type="GO" id="GO:0043565">
    <property type="term" value="F:sequence-specific DNA binding"/>
    <property type="evidence" value="ECO:0007669"/>
    <property type="project" value="InterPro"/>
</dbReference>
<evidence type="ECO:0000313" key="7">
    <source>
        <dbReference type="Proteomes" id="UP000266552"/>
    </source>
</evidence>
<dbReference type="GO" id="GO:0003700">
    <property type="term" value="F:DNA-binding transcription factor activity"/>
    <property type="evidence" value="ECO:0007669"/>
    <property type="project" value="InterPro"/>
</dbReference>
<dbReference type="InterPro" id="IPR050204">
    <property type="entry name" value="AraC_XylS_family_regulators"/>
</dbReference>
<dbReference type="Gene3D" id="1.10.10.60">
    <property type="entry name" value="Homeodomain-like"/>
    <property type="match status" value="2"/>
</dbReference>
<evidence type="ECO:0000256" key="1">
    <source>
        <dbReference type="ARBA" id="ARBA00023015"/>
    </source>
</evidence>
<dbReference type="PANTHER" id="PTHR46796">
    <property type="entry name" value="HTH-TYPE TRANSCRIPTIONAL ACTIVATOR RHAS-RELATED"/>
    <property type="match status" value="1"/>
</dbReference>
<dbReference type="KEGG" id="plw:D5F53_13470"/>
<dbReference type="Proteomes" id="UP000266552">
    <property type="component" value="Chromosome"/>
</dbReference>
<dbReference type="PROSITE" id="PS01124">
    <property type="entry name" value="HTH_ARAC_FAMILY_2"/>
    <property type="match status" value="1"/>
</dbReference>
<gene>
    <name evidence="6" type="ORF">D5F53_13470</name>
</gene>
<dbReference type="InterPro" id="IPR018062">
    <property type="entry name" value="HTH_AraC-typ_CS"/>
</dbReference>
<evidence type="ECO:0000259" key="5">
    <source>
        <dbReference type="PROSITE" id="PS01124"/>
    </source>
</evidence>
<dbReference type="InterPro" id="IPR020449">
    <property type="entry name" value="Tscrpt_reg_AraC-type_HTH"/>
</dbReference>
<dbReference type="PRINTS" id="PR00032">
    <property type="entry name" value="HTHARAC"/>
</dbReference>
<organism evidence="6 7">
    <name type="scientific">Paenibacillus lautus</name>
    <name type="common">Bacillus lautus</name>
    <dbReference type="NCBI Taxonomy" id="1401"/>
    <lineage>
        <taxon>Bacteria</taxon>
        <taxon>Bacillati</taxon>
        <taxon>Bacillota</taxon>
        <taxon>Bacilli</taxon>
        <taxon>Bacillales</taxon>
        <taxon>Paenibacillaceae</taxon>
        <taxon>Paenibacillus</taxon>
    </lineage>
</organism>
<dbReference type="InterPro" id="IPR037923">
    <property type="entry name" value="HTH-like"/>
</dbReference>
<keyword evidence="4" id="KW-0804">Transcription</keyword>
<accession>A0A385TI80</accession>
<dbReference type="SUPFAM" id="SSF46689">
    <property type="entry name" value="Homeodomain-like"/>
    <property type="match status" value="2"/>
</dbReference>
<dbReference type="SMART" id="SM00342">
    <property type="entry name" value="HTH_ARAC"/>
    <property type="match status" value="1"/>
</dbReference>
<evidence type="ECO:0000256" key="2">
    <source>
        <dbReference type="ARBA" id="ARBA00023125"/>
    </source>
</evidence>
<dbReference type="PROSITE" id="PS00041">
    <property type="entry name" value="HTH_ARAC_FAMILY_1"/>
    <property type="match status" value="1"/>
</dbReference>
<sequence length="297" mass="34384">MSLTLPALHVMGDITVNKGSVLGVRTIDDFELVFFPTGSRTVYENDRGEFLLDRPGIVFTCPGEPHKYRFDPLVPTRHLYVHFDYAAFRETFCGQDDSRGECQDWSVIAGGSLVPSLLKQMLKIVHVKPGGWQRRGAILLLSVLEEWQAIDEDHSRSSVNLPAPIIKALDYMEQHFHRQITIEEIAASSGWTHEHFTRMFVRWIGIPPQKVLLERRLRRAEQLVIQAERTIKQIAYDVGFADEHYFSRMFKRTRGVTAVEFRDRFADPLFRHLAMTEEEESAYPLNRHFVALNQERT</sequence>
<protein>
    <submittedName>
        <fullName evidence="6">AraC family transcriptional regulator</fullName>
    </submittedName>
</protein>
<feature type="domain" description="HTH araC/xylS-type" evidence="5">
    <location>
        <begin position="166"/>
        <end position="264"/>
    </location>
</feature>
<proteinExistence type="predicted"/>
<name>A0A385TI80_PAELA</name>
<evidence type="ECO:0000313" key="6">
    <source>
        <dbReference type="EMBL" id="AYB44240.1"/>
    </source>
</evidence>
<dbReference type="RefSeq" id="WP_119848141.1">
    <property type="nucleotide sequence ID" value="NZ_CP032412.1"/>
</dbReference>
<dbReference type="InterPro" id="IPR009057">
    <property type="entry name" value="Homeodomain-like_sf"/>
</dbReference>
<dbReference type="Pfam" id="PF12833">
    <property type="entry name" value="HTH_18"/>
    <property type="match status" value="1"/>
</dbReference>
<dbReference type="InterPro" id="IPR018060">
    <property type="entry name" value="HTH_AraC"/>
</dbReference>